<comment type="caution">
    <text evidence="3">The sequence shown here is derived from an EMBL/GenBank/DDBJ whole genome shotgun (WGS) entry which is preliminary data.</text>
</comment>
<feature type="signal peptide" evidence="2">
    <location>
        <begin position="1"/>
        <end position="22"/>
    </location>
</feature>
<keyword evidence="2" id="KW-0732">Signal</keyword>
<sequence length="146" mass="15361">MNKIVKLTGVALLSIFLGACQANQATDSSSQASSSQSQQASSSTTSASSETTPSSSEASAVETQSTELDGTYVLEEADEVKTLTIKDGAGSLESKENDGEVDVEQVKVDASKQTILVGDDLKDYRLDGNQLILTEADGDQDIYTKQ</sequence>
<feature type="chain" id="PRO_5038463112" description="DUF3642 domain-containing protein" evidence="2">
    <location>
        <begin position="23"/>
        <end position="146"/>
    </location>
</feature>
<evidence type="ECO:0000256" key="1">
    <source>
        <dbReference type="SAM" id="MobiDB-lite"/>
    </source>
</evidence>
<dbReference type="InterPro" id="IPR027279">
    <property type="entry name" value="D_amino_pept/lipop_sf"/>
</dbReference>
<dbReference type="EMBL" id="AEVB01000025">
    <property type="protein sequence ID" value="EFW88987.1"/>
    <property type="molecule type" value="Genomic_DNA"/>
</dbReference>
<feature type="compositionally biased region" description="Low complexity" evidence="1">
    <location>
        <begin position="26"/>
        <end position="60"/>
    </location>
</feature>
<dbReference type="AlphaFoldDB" id="E8JP93"/>
<name>E8JP93_STREI</name>
<dbReference type="NCBIfam" id="NF040528">
    <property type="entry name" value="SP_0198_lipo"/>
    <property type="match status" value="1"/>
</dbReference>
<evidence type="ECO:0008006" key="5">
    <source>
        <dbReference type="Google" id="ProtNLM"/>
    </source>
</evidence>
<dbReference type="RefSeq" id="WP_004232505.1">
    <property type="nucleotide sequence ID" value="NZ_GL698429.1"/>
</dbReference>
<proteinExistence type="predicted"/>
<feature type="region of interest" description="Disordered" evidence="1">
    <location>
        <begin position="26"/>
        <end position="73"/>
    </location>
</feature>
<gene>
    <name evidence="3" type="ORF">HMPREF0819_0816</name>
</gene>
<evidence type="ECO:0000313" key="3">
    <source>
        <dbReference type="EMBL" id="EFW88987.1"/>
    </source>
</evidence>
<accession>E8JP93</accession>
<evidence type="ECO:0000256" key="2">
    <source>
        <dbReference type="SAM" id="SignalP"/>
    </source>
</evidence>
<protein>
    <recommendedName>
        <fullName evidence="5">DUF3642 domain-containing protein</fullName>
    </recommendedName>
</protein>
<organism evidence="3 4">
    <name type="scientific">Streptococcus equinus ATCC 9812</name>
    <dbReference type="NCBI Taxonomy" id="525379"/>
    <lineage>
        <taxon>Bacteria</taxon>
        <taxon>Bacillati</taxon>
        <taxon>Bacillota</taxon>
        <taxon>Bacilli</taxon>
        <taxon>Lactobacillales</taxon>
        <taxon>Streptococcaceae</taxon>
        <taxon>Streptococcus</taxon>
    </lineage>
</organism>
<dbReference type="HOGENOM" id="CLU_124992_0_0_9"/>
<reference evidence="3 4" key="1">
    <citation type="submission" date="2010-12" db="EMBL/GenBank/DDBJ databases">
        <authorList>
            <person name="Muzny D."/>
            <person name="Qin X."/>
            <person name="Deng J."/>
            <person name="Jiang H."/>
            <person name="Liu Y."/>
            <person name="Qu J."/>
            <person name="Song X.-Z."/>
            <person name="Zhang L."/>
            <person name="Thornton R."/>
            <person name="Coyle M."/>
            <person name="Francisco L."/>
            <person name="Jackson L."/>
            <person name="Javaid M."/>
            <person name="Korchina V."/>
            <person name="Kovar C."/>
            <person name="Mata R."/>
            <person name="Mathew T."/>
            <person name="Ngo R."/>
            <person name="Nguyen L."/>
            <person name="Nguyen N."/>
            <person name="Okwuonu G."/>
            <person name="Ongeri F."/>
            <person name="Pham C."/>
            <person name="Simmons D."/>
            <person name="Wilczek-Boney K."/>
            <person name="Hale W."/>
            <person name="Jakkamsetti A."/>
            <person name="Pham P."/>
            <person name="Ruth R."/>
            <person name="San Lucas F."/>
            <person name="Warren J."/>
            <person name="Zhang J."/>
            <person name="Zhao Z."/>
            <person name="Zhou C."/>
            <person name="Zhu D."/>
            <person name="Lee S."/>
            <person name="Bess C."/>
            <person name="Blankenburg K."/>
            <person name="Forbes L."/>
            <person name="Fu Q."/>
            <person name="Gubbala S."/>
            <person name="Hirani K."/>
            <person name="Jayaseelan J.C."/>
            <person name="Lara F."/>
            <person name="Munidasa M."/>
            <person name="Palculict T."/>
            <person name="Patil S."/>
            <person name="Pu L.-L."/>
            <person name="Saada N."/>
            <person name="Tang L."/>
            <person name="Weissenberger G."/>
            <person name="Zhu Y."/>
            <person name="Hemphill L."/>
            <person name="Shang Y."/>
            <person name="Youmans B."/>
            <person name="Ayvaz T."/>
            <person name="Ross M."/>
            <person name="Santibanez J."/>
            <person name="Aqrawi P."/>
            <person name="Gross S."/>
            <person name="Joshi V."/>
            <person name="Fowler G."/>
            <person name="Nazareth L."/>
            <person name="Reid J."/>
            <person name="Worley K."/>
            <person name="Petrosino J."/>
            <person name="Highlander S."/>
            <person name="Gibbs R."/>
        </authorList>
    </citation>
    <scope>NUCLEOTIDE SEQUENCE [LARGE SCALE GENOMIC DNA]</scope>
    <source>
        <strain evidence="3 4">ATCC 9812</strain>
    </source>
</reference>
<dbReference type="Proteomes" id="UP000005699">
    <property type="component" value="Unassembled WGS sequence"/>
</dbReference>
<dbReference type="PROSITE" id="PS51257">
    <property type="entry name" value="PROKAR_LIPOPROTEIN"/>
    <property type="match status" value="1"/>
</dbReference>
<dbReference type="Gene3D" id="2.40.128.50">
    <property type="match status" value="1"/>
</dbReference>
<evidence type="ECO:0000313" key="4">
    <source>
        <dbReference type="Proteomes" id="UP000005699"/>
    </source>
</evidence>